<dbReference type="Pfam" id="PF02653">
    <property type="entry name" value="BPD_transp_2"/>
    <property type="match status" value="1"/>
</dbReference>
<evidence type="ECO:0000256" key="6">
    <source>
        <dbReference type="ARBA" id="ARBA00022970"/>
    </source>
</evidence>
<keyword evidence="8 10" id="KW-0472">Membrane</keyword>
<gene>
    <name evidence="11" type="primary">livH_33</name>
    <name evidence="11" type="ORF">AVE30378_04680</name>
</gene>
<feature type="transmembrane region" description="Helical" evidence="10">
    <location>
        <begin position="205"/>
        <end position="224"/>
    </location>
</feature>
<dbReference type="InterPro" id="IPR001851">
    <property type="entry name" value="ABC_transp_permease"/>
</dbReference>
<name>A0A446CV27_9BURK</name>
<feature type="transmembrane region" description="Helical" evidence="10">
    <location>
        <begin position="51"/>
        <end position="69"/>
    </location>
</feature>
<dbReference type="InterPro" id="IPR052157">
    <property type="entry name" value="BCAA_transport_permease"/>
</dbReference>
<comment type="similarity">
    <text evidence="9">Belongs to the binding-protein-dependent transport system permease family. LivHM subfamily.</text>
</comment>
<sequence length="309" mass="32873">MQWALHGALTALESPIMFEQQFVNALSLGCVYALFALGFTLIFGVLGVINLAHGAVFMVGAYAALFVVQHFSLPLWAGLMAAFFVAGFTGVIIDYLVLKPLRKRNAPHLIPMIATIGVGIILNNGAQGIFGASNLRFPHGTVPEEVIEIAGLHLTVIELGIIFLSFALMAVLMYVMRRTQFGRALRAIAESPKAAWLLGINVEKLFVTTSFAAAALGGVAGVLIGLYSNALFPLMGQPMLHKGIAVIILGGMGDIRGAMLGGLFLGFAEVLSVAYIGSTMRDAVAFGLLFLILLVRPQGLFGKVVQRKA</sequence>
<evidence type="ECO:0000256" key="7">
    <source>
        <dbReference type="ARBA" id="ARBA00022989"/>
    </source>
</evidence>
<feature type="transmembrane region" description="Helical" evidence="10">
    <location>
        <begin position="75"/>
        <end position="97"/>
    </location>
</feature>
<dbReference type="AlphaFoldDB" id="A0A446CV27"/>
<evidence type="ECO:0000256" key="3">
    <source>
        <dbReference type="ARBA" id="ARBA00022475"/>
    </source>
</evidence>
<keyword evidence="5 10" id="KW-0812">Transmembrane</keyword>
<organism evidence="11 12">
    <name type="scientific">Achromobacter veterisilvae</name>
    <dbReference type="NCBI Taxonomy" id="2069367"/>
    <lineage>
        <taxon>Bacteria</taxon>
        <taxon>Pseudomonadati</taxon>
        <taxon>Pseudomonadota</taxon>
        <taxon>Betaproteobacteria</taxon>
        <taxon>Burkholderiales</taxon>
        <taxon>Alcaligenaceae</taxon>
        <taxon>Achromobacter</taxon>
    </lineage>
</organism>
<keyword evidence="7 10" id="KW-1133">Transmembrane helix</keyword>
<dbReference type="PANTHER" id="PTHR11795">
    <property type="entry name" value="BRANCHED-CHAIN AMINO ACID TRANSPORT SYSTEM PERMEASE PROTEIN LIVH"/>
    <property type="match status" value="1"/>
</dbReference>
<evidence type="ECO:0000313" key="12">
    <source>
        <dbReference type="Proteomes" id="UP000289465"/>
    </source>
</evidence>
<feature type="transmembrane region" description="Helical" evidence="10">
    <location>
        <begin position="109"/>
        <end position="130"/>
    </location>
</feature>
<evidence type="ECO:0000256" key="4">
    <source>
        <dbReference type="ARBA" id="ARBA00022519"/>
    </source>
</evidence>
<evidence type="ECO:0000256" key="8">
    <source>
        <dbReference type="ARBA" id="ARBA00023136"/>
    </source>
</evidence>
<feature type="transmembrane region" description="Helical" evidence="10">
    <location>
        <begin position="257"/>
        <end position="277"/>
    </location>
</feature>
<dbReference type="GO" id="GO:0015808">
    <property type="term" value="P:L-alanine transport"/>
    <property type="evidence" value="ECO:0007669"/>
    <property type="project" value="TreeGrafter"/>
</dbReference>
<dbReference type="GO" id="GO:0042941">
    <property type="term" value="P:D-alanine transmembrane transport"/>
    <property type="evidence" value="ECO:0007669"/>
    <property type="project" value="TreeGrafter"/>
</dbReference>
<evidence type="ECO:0000256" key="9">
    <source>
        <dbReference type="ARBA" id="ARBA00037998"/>
    </source>
</evidence>
<dbReference type="EMBL" id="UFQC01000031">
    <property type="protein sequence ID" value="SSW71726.1"/>
    <property type="molecule type" value="Genomic_DNA"/>
</dbReference>
<dbReference type="GO" id="GO:0015188">
    <property type="term" value="F:L-isoleucine transmembrane transporter activity"/>
    <property type="evidence" value="ECO:0007669"/>
    <property type="project" value="TreeGrafter"/>
</dbReference>
<dbReference type="GO" id="GO:0005304">
    <property type="term" value="F:L-valine transmembrane transporter activity"/>
    <property type="evidence" value="ECO:0007669"/>
    <property type="project" value="TreeGrafter"/>
</dbReference>
<evidence type="ECO:0000256" key="2">
    <source>
        <dbReference type="ARBA" id="ARBA00022448"/>
    </source>
</evidence>
<dbReference type="CDD" id="cd06582">
    <property type="entry name" value="TM_PBP1_LivH_like"/>
    <property type="match status" value="1"/>
</dbReference>
<protein>
    <submittedName>
        <fullName evidence="11">High-affinity branched-chain amino acid transport system permease protein LivH</fullName>
    </submittedName>
</protein>
<dbReference type="Proteomes" id="UP000289465">
    <property type="component" value="Unassembled WGS sequence"/>
</dbReference>
<feature type="transmembrane region" description="Helical" evidence="10">
    <location>
        <begin position="150"/>
        <end position="176"/>
    </location>
</feature>
<proteinExistence type="inferred from homology"/>
<feature type="transmembrane region" description="Helical" evidence="10">
    <location>
        <begin position="283"/>
        <end position="301"/>
    </location>
</feature>
<keyword evidence="3" id="KW-1003">Cell membrane</keyword>
<dbReference type="GO" id="GO:0015192">
    <property type="term" value="F:L-phenylalanine transmembrane transporter activity"/>
    <property type="evidence" value="ECO:0007669"/>
    <property type="project" value="TreeGrafter"/>
</dbReference>
<dbReference type="GO" id="GO:1903806">
    <property type="term" value="P:L-isoleucine import across plasma membrane"/>
    <property type="evidence" value="ECO:0007669"/>
    <property type="project" value="TreeGrafter"/>
</dbReference>
<evidence type="ECO:0000256" key="10">
    <source>
        <dbReference type="SAM" id="Phobius"/>
    </source>
</evidence>
<feature type="transmembrane region" description="Helical" evidence="10">
    <location>
        <begin position="22"/>
        <end position="44"/>
    </location>
</feature>
<evidence type="ECO:0000256" key="1">
    <source>
        <dbReference type="ARBA" id="ARBA00004651"/>
    </source>
</evidence>
<dbReference type="PANTHER" id="PTHR11795:SF371">
    <property type="entry name" value="HIGH-AFFINITY BRANCHED-CHAIN AMINO ACID TRANSPORT SYSTEM PERMEASE PROTEIN LIVH"/>
    <property type="match status" value="1"/>
</dbReference>
<keyword evidence="4" id="KW-0997">Cell inner membrane</keyword>
<reference evidence="11 12" key="1">
    <citation type="submission" date="2018-07" db="EMBL/GenBank/DDBJ databases">
        <authorList>
            <person name="Peeters C."/>
        </authorList>
    </citation>
    <scope>NUCLEOTIDE SEQUENCE [LARGE SCALE GENOMIC DNA]</scope>
    <source>
        <strain evidence="11 12">LMG 30378</strain>
    </source>
</reference>
<evidence type="ECO:0000256" key="5">
    <source>
        <dbReference type="ARBA" id="ARBA00022692"/>
    </source>
</evidence>
<dbReference type="GO" id="GO:0015190">
    <property type="term" value="F:L-leucine transmembrane transporter activity"/>
    <property type="evidence" value="ECO:0007669"/>
    <property type="project" value="TreeGrafter"/>
</dbReference>
<keyword evidence="2" id="KW-0813">Transport</keyword>
<comment type="subcellular location">
    <subcellularLocation>
        <location evidence="1">Cell membrane</location>
        <topology evidence="1">Multi-pass membrane protein</topology>
    </subcellularLocation>
</comment>
<dbReference type="GO" id="GO:0005886">
    <property type="term" value="C:plasma membrane"/>
    <property type="evidence" value="ECO:0007669"/>
    <property type="project" value="UniProtKB-SubCell"/>
</dbReference>
<accession>A0A446CV27</accession>
<keyword evidence="6" id="KW-0029">Amino-acid transport</keyword>
<evidence type="ECO:0000313" key="11">
    <source>
        <dbReference type="EMBL" id="SSW71726.1"/>
    </source>
</evidence>